<feature type="compositionally biased region" description="Acidic residues" evidence="5">
    <location>
        <begin position="82"/>
        <end position="93"/>
    </location>
</feature>
<dbReference type="Pfam" id="PF25877">
    <property type="entry name" value="WHD_SOWAH"/>
    <property type="match status" value="1"/>
</dbReference>
<protein>
    <submittedName>
        <fullName evidence="7">Sosondowah ankyrin repeat domain family member A</fullName>
    </submittedName>
</protein>
<sequence>MDISQEAILSALIEEGGKVRNSELLSKFKAALNCSDPVEKKQNRDLFKTFVNTVAVVKELEETKYIVLKKKYQHLLPHSGDESAEKEENEEDPPDKRALHSAGEEKKDSPPERREEAKTPCSHMPEEQVHPNIENDSSNNSLELSPIEVAFQRVKTVNVKAKRTLQFVVPLKPSPDPPAPHQPRPMGATAAPTGSNKTQASTQIRFALPLRMPPVTITPCPEVQPAKEDLAPSKSMLGPPSSPRYKRRPSTDSMTSSSSPQTRRHCKSVRPDDEPKHSETFPLETTEHEWLVSAAVGHWGLVYGLLLSDTQMTDKKDFITGFTALHWAAKCGNSDMVCKIIELSRKRGKGVDLNAKSFAGYTPLHIAAIHDKENIMELLVKRYGVNCKVRDNCGKMAHHYLHKGVSAELRELLGAPKTKTEAPEPQKNNEELEANRHSHTISRLFQPQSVGQKKKSKPRSSFLSVAEETRGDRDEHSSLTHRVLSDVFS</sequence>
<dbReference type="PANTHER" id="PTHR14491">
    <property type="entry name" value="SOSONDOWAH, ISOFORM G"/>
    <property type="match status" value="1"/>
</dbReference>
<dbReference type="InterPro" id="IPR058889">
    <property type="entry name" value="WHD_SOWAHA-C"/>
</dbReference>
<dbReference type="PROSITE" id="PS50088">
    <property type="entry name" value="ANK_REPEAT"/>
    <property type="match status" value="1"/>
</dbReference>
<organism evidence="7 8">
    <name type="scientific">Astyanax mexicanus</name>
    <name type="common">Blind cave fish</name>
    <name type="synonym">Astyanax fasciatus mexicanus</name>
    <dbReference type="NCBI Taxonomy" id="7994"/>
    <lineage>
        <taxon>Eukaryota</taxon>
        <taxon>Metazoa</taxon>
        <taxon>Chordata</taxon>
        <taxon>Craniata</taxon>
        <taxon>Vertebrata</taxon>
        <taxon>Euteleostomi</taxon>
        <taxon>Actinopterygii</taxon>
        <taxon>Neopterygii</taxon>
        <taxon>Teleostei</taxon>
        <taxon>Ostariophysi</taxon>
        <taxon>Characiformes</taxon>
        <taxon>Characoidei</taxon>
        <taxon>Acestrorhamphidae</taxon>
        <taxon>Acestrorhamphinae</taxon>
        <taxon>Astyanax</taxon>
    </lineage>
</organism>
<name>A0A3B1KKQ5_ASTMX</name>
<dbReference type="Ensembl" id="ENSAMXT00000043555.1">
    <property type="protein sequence ID" value="ENSAMXP00000054359.1"/>
    <property type="gene ID" value="ENSAMXG00000034243.1"/>
</dbReference>
<evidence type="ECO:0000256" key="1">
    <source>
        <dbReference type="ARBA" id="ARBA00022737"/>
    </source>
</evidence>
<dbReference type="Proteomes" id="UP000018467">
    <property type="component" value="Unassembled WGS sequence"/>
</dbReference>
<evidence type="ECO:0000259" key="6">
    <source>
        <dbReference type="Pfam" id="PF25877"/>
    </source>
</evidence>
<feature type="region of interest" description="Disordered" evidence="5">
    <location>
        <begin position="217"/>
        <end position="280"/>
    </location>
</feature>
<feature type="compositionally biased region" description="Basic and acidic residues" evidence="5">
    <location>
        <begin position="418"/>
        <end position="436"/>
    </location>
</feature>
<evidence type="ECO:0000256" key="2">
    <source>
        <dbReference type="ARBA" id="ARBA00023043"/>
    </source>
</evidence>
<dbReference type="SMART" id="SM00248">
    <property type="entry name" value="ANK"/>
    <property type="match status" value="2"/>
</dbReference>
<dbReference type="PANTHER" id="PTHR14491:SF2">
    <property type="entry name" value="ANKYRIN REPEAT DOMAIN-CONTAINING PROTEIN SOWAHA"/>
    <property type="match status" value="1"/>
</dbReference>
<keyword evidence="8" id="KW-1185">Reference proteome</keyword>
<evidence type="ECO:0000313" key="8">
    <source>
        <dbReference type="Proteomes" id="UP000018467"/>
    </source>
</evidence>
<feature type="compositionally biased region" description="Polar residues" evidence="5">
    <location>
        <begin position="441"/>
        <end position="451"/>
    </location>
</feature>
<evidence type="ECO:0000256" key="5">
    <source>
        <dbReference type="SAM" id="MobiDB-lite"/>
    </source>
</evidence>
<dbReference type="InParanoid" id="A0A3B1KKQ5"/>
<keyword evidence="1" id="KW-0677">Repeat</keyword>
<comment type="similarity">
    <text evidence="3">Belongs to the SOWAH family.</text>
</comment>
<feature type="compositionally biased region" description="Low complexity" evidence="5">
    <location>
        <begin position="251"/>
        <end position="261"/>
    </location>
</feature>
<dbReference type="STRING" id="7994.ENSAMXP00000054359"/>
<dbReference type="GeneTree" id="ENSGT00950000183003"/>
<reference evidence="8" key="1">
    <citation type="submission" date="2013-03" db="EMBL/GenBank/DDBJ databases">
        <authorList>
            <person name="Jeffery W."/>
            <person name="Warren W."/>
            <person name="Wilson R.K."/>
        </authorList>
    </citation>
    <scope>NUCLEOTIDE SEQUENCE</scope>
    <source>
        <strain evidence="8">female</strain>
    </source>
</reference>
<reference evidence="7" key="4">
    <citation type="submission" date="2025-09" db="UniProtKB">
        <authorList>
            <consortium name="Ensembl"/>
        </authorList>
    </citation>
    <scope>IDENTIFICATION</scope>
</reference>
<keyword evidence="2 4" id="KW-0040">ANK repeat</keyword>
<dbReference type="PROSITE" id="PS50297">
    <property type="entry name" value="ANK_REP_REGION"/>
    <property type="match status" value="1"/>
</dbReference>
<feature type="domain" description="SOWAHA-C winged helix-turn-helix" evidence="6">
    <location>
        <begin position="2"/>
        <end position="87"/>
    </location>
</feature>
<proteinExistence type="inferred from homology"/>
<evidence type="ECO:0000313" key="7">
    <source>
        <dbReference type="Ensembl" id="ENSAMXP00000054359.1"/>
    </source>
</evidence>
<feature type="compositionally biased region" description="Basic and acidic residues" evidence="5">
    <location>
        <begin position="467"/>
        <end position="478"/>
    </location>
</feature>
<feature type="region of interest" description="Disordered" evidence="5">
    <location>
        <begin position="415"/>
        <end position="489"/>
    </location>
</feature>
<feature type="compositionally biased region" description="Basic and acidic residues" evidence="5">
    <location>
        <begin position="269"/>
        <end position="280"/>
    </location>
</feature>
<evidence type="ECO:0000256" key="4">
    <source>
        <dbReference type="PROSITE-ProRule" id="PRU00023"/>
    </source>
</evidence>
<dbReference type="InterPro" id="IPR036770">
    <property type="entry name" value="Ankyrin_rpt-contain_sf"/>
</dbReference>
<reference evidence="8" key="2">
    <citation type="journal article" date="2014" name="Nat. Commun.">
        <title>The cavefish genome reveals candidate genes for eye loss.</title>
        <authorList>
            <person name="McGaugh S.E."/>
            <person name="Gross J.B."/>
            <person name="Aken B."/>
            <person name="Blin M."/>
            <person name="Borowsky R."/>
            <person name="Chalopin D."/>
            <person name="Hinaux H."/>
            <person name="Jeffery W.R."/>
            <person name="Keene A."/>
            <person name="Ma L."/>
            <person name="Minx P."/>
            <person name="Murphy D."/>
            <person name="O'Quin K.E."/>
            <person name="Retaux S."/>
            <person name="Rohner N."/>
            <person name="Searle S.M."/>
            <person name="Stahl B.A."/>
            <person name="Tabin C."/>
            <person name="Volff J.N."/>
            <person name="Yoshizawa M."/>
            <person name="Warren W.C."/>
        </authorList>
    </citation>
    <scope>NUCLEOTIDE SEQUENCE [LARGE SCALE GENOMIC DNA]</scope>
    <source>
        <strain evidence="8">female</strain>
    </source>
</reference>
<accession>A0A3B1KKQ5</accession>
<feature type="compositionally biased region" description="Basic and acidic residues" evidence="5">
    <location>
        <begin position="94"/>
        <end position="129"/>
    </location>
</feature>
<feature type="region of interest" description="Disordered" evidence="5">
    <location>
        <begin position="170"/>
        <end position="199"/>
    </location>
</feature>
<dbReference type="Pfam" id="PF12796">
    <property type="entry name" value="Ank_2"/>
    <property type="match status" value="1"/>
</dbReference>
<feature type="repeat" description="ANK" evidence="4">
    <location>
        <begin position="359"/>
        <end position="382"/>
    </location>
</feature>
<dbReference type="AlphaFoldDB" id="A0A3B1KKQ5"/>
<evidence type="ECO:0000256" key="3">
    <source>
        <dbReference type="ARBA" id="ARBA00038122"/>
    </source>
</evidence>
<dbReference type="SUPFAM" id="SSF48403">
    <property type="entry name" value="Ankyrin repeat"/>
    <property type="match status" value="1"/>
</dbReference>
<dbReference type="InterPro" id="IPR002110">
    <property type="entry name" value="Ankyrin_rpt"/>
</dbReference>
<dbReference type="Bgee" id="ENSAMXG00000034243">
    <property type="expression patterns" value="Expressed in intestine and 6 other cell types or tissues"/>
</dbReference>
<feature type="region of interest" description="Disordered" evidence="5">
    <location>
        <begin position="78"/>
        <end position="140"/>
    </location>
</feature>
<reference evidence="7" key="3">
    <citation type="submission" date="2025-08" db="UniProtKB">
        <authorList>
            <consortium name="Ensembl"/>
        </authorList>
    </citation>
    <scope>IDENTIFICATION</scope>
</reference>
<dbReference type="Gene3D" id="1.25.40.20">
    <property type="entry name" value="Ankyrin repeat-containing domain"/>
    <property type="match status" value="1"/>
</dbReference>
<feature type="compositionally biased region" description="Pro residues" evidence="5">
    <location>
        <begin position="172"/>
        <end position="183"/>
    </location>
</feature>